<evidence type="ECO:0000313" key="3">
    <source>
        <dbReference type="Proteomes" id="UP001205919"/>
    </source>
</evidence>
<evidence type="ECO:0000313" key="2">
    <source>
        <dbReference type="EMBL" id="MCQ4813117.1"/>
    </source>
</evidence>
<name>A0AAW5JY09_9BACT</name>
<organism evidence="2 3">
    <name type="scientific">Cloacibacillus evryensis</name>
    <dbReference type="NCBI Taxonomy" id="508460"/>
    <lineage>
        <taxon>Bacteria</taxon>
        <taxon>Thermotogati</taxon>
        <taxon>Synergistota</taxon>
        <taxon>Synergistia</taxon>
        <taxon>Synergistales</taxon>
        <taxon>Synergistaceae</taxon>
        <taxon>Cloacibacillus</taxon>
    </lineage>
</organism>
<dbReference type="PANTHER" id="PTHR43586:SF15">
    <property type="entry name" value="BLR3095 PROTEIN"/>
    <property type="match status" value="1"/>
</dbReference>
<dbReference type="EMBL" id="JANFYT010000002">
    <property type="protein sequence ID" value="MCQ4813117.1"/>
    <property type="molecule type" value="Genomic_DNA"/>
</dbReference>
<proteinExistence type="predicted"/>
<feature type="domain" description="Aminotransferase class V" evidence="1">
    <location>
        <begin position="7"/>
        <end position="221"/>
    </location>
</feature>
<evidence type="ECO:0000259" key="1">
    <source>
        <dbReference type="Pfam" id="PF00266"/>
    </source>
</evidence>
<keyword evidence="3" id="KW-1185">Reference proteome</keyword>
<dbReference type="PANTHER" id="PTHR43586">
    <property type="entry name" value="CYSTEINE DESULFURASE"/>
    <property type="match status" value="1"/>
</dbReference>
<dbReference type="Gene3D" id="3.40.640.10">
    <property type="entry name" value="Type I PLP-dependent aspartate aminotransferase-like (Major domain)"/>
    <property type="match status" value="1"/>
</dbReference>
<protein>
    <submittedName>
        <fullName evidence="2">Aminotransferase class V-fold PLP-dependent enzyme</fullName>
    </submittedName>
</protein>
<dbReference type="GO" id="GO:0008483">
    <property type="term" value="F:transaminase activity"/>
    <property type="evidence" value="ECO:0007669"/>
    <property type="project" value="UniProtKB-KW"/>
</dbReference>
<dbReference type="RefSeq" id="WP_256181239.1">
    <property type="nucleotide sequence ID" value="NZ_JANFYT010000002.1"/>
</dbReference>
<dbReference type="Proteomes" id="UP001205919">
    <property type="component" value="Unassembled WGS sequence"/>
</dbReference>
<reference evidence="2 3" key="1">
    <citation type="submission" date="2022-06" db="EMBL/GenBank/DDBJ databases">
        <title>Isolation of gut microbiota from human fecal samples.</title>
        <authorList>
            <person name="Pamer E.G."/>
            <person name="Barat B."/>
            <person name="Waligurski E."/>
            <person name="Medina S."/>
            <person name="Paddock L."/>
            <person name="Mostad J."/>
        </authorList>
    </citation>
    <scope>NUCLEOTIDE SEQUENCE [LARGE SCALE GENOMIC DNA]</scope>
    <source>
        <strain evidence="2 3">DFI.9.90</strain>
    </source>
</reference>
<dbReference type="InterPro" id="IPR015422">
    <property type="entry name" value="PyrdxlP-dep_Trfase_small"/>
</dbReference>
<dbReference type="AlphaFoldDB" id="A0AAW5JY09"/>
<dbReference type="SUPFAM" id="SSF53383">
    <property type="entry name" value="PLP-dependent transferases"/>
    <property type="match status" value="1"/>
</dbReference>
<keyword evidence="2" id="KW-0808">Transferase</keyword>
<sequence length="235" mass="26427">MSNKRIVYLDNACTGLYSQKVLSCAEIFVALLNEIQTGLVPQSVVLQGLLDEARNKVAELVNCDVSEVALVESTSHGLGIVSEVVDIKPEENVLVCDLEYQASYFCLTRKQRKIGFEIRHVKSKENEITAEIFKKYIDRNTRLIILSSVQEINGYRADLKAISDLAHQYGCYVAIDGVQEVGAMHVDVKKMGIDFYCTGAKKWIGSPFGMGFMYIKKQLIDILDSNFSNDRYSYL</sequence>
<accession>A0AAW5JY09</accession>
<dbReference type="InterPro" id="IPR015421">
    <property type="entry name" value="PyrdxlP-dep_Trfase_major"/>
</dbReference>
<dbReference type="InterPro" id="IPR015424">
    <property type="entry name" value="PyrdxlP-dep_Trfase"/>
</dbReference>
<dbReference type="Pfam" id="PF00266">
    <property type="entry name" value="Aminotran_5"/>
    <property type="match status" value="1"/>
</dbReference>
<keyword evidence="2" id="KW-0032">Aminotransferase</keyword>
<gene>
    <name evidence="2" type="ORF">NE630_01610</name>
</gene>
<dbReference type="Gene3D" id="3.90.1150.10">
    <property type="entry name" value="Aspartate Aminotransferase, domain 1"/>
    <property type="match status" value="1"/>
</dbReference>
<dbReference type="InterPro" id="IPR000192">
    <property type="entry name" value="Aminotrans_V_dom"/>
</dbReference>
<comment type="caution">
    <text evidence="2">The sequence shown here is derived from an EMBL/GenBank/DDBJ whole genome shotgun (WGS) entry which is preliminary data.</text>
</comment>